<dbReference type="Proteomes" id="UP001234297">
    <property type="component" value="Chromosome 2"/>
</dbReference>
<organism evidence="1 2">
    <name type="scientific">Persea americana</name>
    <name type="common">Avocado</name>
    <dbReference type="NCBI Taxonomy" id="3435"/>
    <lineage>
        <taxon>Eukaryota</taxon>
        <taxon>Viridiplantae</taxon>
        <taxon>Streptophyta</taxon>
        <taxon>Embryophyta</taxon>
        <taxon>Tracheophyta</taxon>
        <taxon>Spermatophyta</taxon>
        <taxon>Magnoliopsida</taxon>
        <taxon>Magnoliidae</taxon>
        <taxon>Laurales</taxon>
        <taxon>Lauraceae</taxon>
        <taxon>Persea</taxon>
    </lineage>
</organism>
<evidence type="ECO:0000313" key="1">
    <source>
        <dbReference type="EMBL" id="KAJ8643957.1"/>
    </source>
</evidence>
<keyword evidence="2" id="KW-1185">Reference proteome</keyword>
<dbReference type="EMBL" id="CM056810">
    <property type="protein sequence ID" value="KAJ8643957.1"/>
    <property type="molecule type" value="Genomic_DNA"/>
</dbReference>
<sequence>MNGEEDCSLVLDCGAKDEPEKSSLVEEEKKLKGSGLANLIWSCRRRRRTNSAHRYRLFGFDPRWAADHREKR</sequence>
<protein>
    <submittedName>
        <fullName evidence="1">Uncharacterized protein</fullName>
    </submittedName>
</protein>
<accession>A0ACC2ME46</accession>
<reference evidence="1 2" key="1">
    <citation type="journal article" date="2022" name="Hortic Res">
        <title>A haplotype resolved chromosomal level avocado genome allows analysis of novel avocado genes.</title>
        <authorList>
            <person name="Nath O."/>
            <person name="Fletcher S.J."/>
            <person name="Hayward A."/>
            <person name="Shaw L.M."/>
            <person name="Masouleh A.K."/>
            <person name="Furtado A."/>
            <person name="Henry R.J."/>
            <person name="Mitter N."/>
        </authorList>
    </citation>
    <scope>NUCLEOTIDE SEQUENCE [LARGE SCALE GENOMIC DNA]</scope>
    <source>
        <strain evidence="2">cv. Hass</strain>
    </source>
</reference>
<evidence type="ECO:0000313" key="2">
    <source>
        <dbReference type="Proteomes" id="UP001234297"/>
    </source>
</evidence>
<proteinExistence type="predicted"/>
<comment type="caution">
    <text evidence="1">The sequence shown here is derived from an EMBL/GenBank/DDBJ whole genome shotgun (WGS) entry which is preliminary data.</text>
</comment>
<gene>
    <name evidence="1" type="ORF">MRB53_005705</name>
</gene>
<name>A0ACC2ME46_PERAE</name>